<protein>
    <submittedName>
        <fullName evidence="1">Uncharacterized protein</fullName>
    </submittedName>
</protein>
<evidence type="ECO:0000313" key="2">
    <source>
        <dbReference type="Proteomes" id="UP000004061"/>
    </source>
</evidence>
<evidence type="ECO:0000313" key="1">
    <source>
        <dbReference type="EMBL" id="EDZ91896.1"/>
    </source>
</evidence>
<reference evidence="1 2" key="1">
    <citation type="journal article" date="2011" name="Appl. Environ. Microbiol.">
        <title>Contribution of a Sodium Ion Gradient to Energy Conservation during Fermentation in the Cyanobacterium Arthrospira (Spirulina) maxima CS-328.</title>
        <authorList>
            <person name="Carrieri D."/>
            <person name="Ananyev G."/>
            <person name="Lenz O."/>
            <person name="Bryant D.A."/>
            <person name="Dismukes G.C."/>
        </authorList>
    </citation>
    <scope>NUCLEOTIDE SEQUENCE [LARGE SCALE GENOMIC DNA]</scope>
    <source>
        <strain evidence="1 2">CS-328</strain>
    </source>
</reference>
<dbReference type="Proteomes" id="UP000004061">
    <property type="component" value="Unassembled WGS sequence"/>
</dbReference>
<name>B5W991_LIMMA</name>
<organism evidence="1 2">
    <name type="scientific">Limnospira maxima CS-328</name>
    <dbReference type="NCBI Taxonomy" id="513049"/>
    <lineage>
        <taxon>Bacteria</taxon>
        <taxon>Bacillati</taxon>
        <taxon>Cyanobacteriota</taxon>
        <taxon>Cyanophyceae</taxon>
        <taxon>Oscillatoriophycideae</taxon>
        <taxon>Oscillatoriales</taxon>
        <taxon>Sirenicapillariaceae</taxon>
        <taxon>Limnospira</taxon>
    </lineage>
</organism>
<dbReference type="AlphaFoldDB" id="B5W991"/>
<gene>
    <name evidence="1" type="ORF">AmaxDRAFT_5341</name>
</gene>
<accession>B5W991</accession>
<proteinExistence type="predicted"/>
<keyword evidence="2" id="KW-1185">Reference proteome</keyword>
<sequence>MIRKFPSPDGELVGLDIWLDIPPEESLARLASFRPLTGNW</sequence>
<comment type="caution">
    <text evidence="1">The sequence shown here is derived from an EMBL/GenBank/DDBJ whole genome shotgun (WGS) entry which is preliminary data.</text>
</comment>
<dbReference type="EMBL" id="ABYK01000079">
    <property type="protein sequence ID" value="EDZ91896.1"/>
    <property type="molecule type" value="Genomic_DNA"/>
</dbReference>